<dbReference type="InterPro" id="IPR051884">
    <property type="entry name" value="Bis(5'-adenosyl)-TPase_reg"/>
</dbReference>
<dbReference type="InterPro" id="IPR036265">
    <property type="entry name" value="HIT-like_sf"/>
</dbReference>
<dbReference type="PANTHER" id="PTHR46243">
    <property type="entry name" value="BIS(5'-ADENOSYL)-TRIPHOSPHATASE"/>
    <property type="match status" value="1"/>
</dbReference>
<dbReference type="FunFam" id="3.30.428.10:FF:000011">
    <property type="entry name" value="Fragile histidine triad"/>
    <property type="match status" value="1"/>
</dbReference>
<evidence type="ECO:0000256" key="4">
    <source>
        <dbReference type="PIRSR" id="PIRSR639383-2"/>
    </source>
</evidence>
<dbReference type="VEuPathDB" id="FungiDB:jhhlp_003853"/>
<evidence type="ECO:0000256" key="3">
    <source>
        <dbReference type="PIRSR" id="PIRSR639383-1"/>
    </source>
</evidence>
<dbReference type="FunCoup" id="A0A2N3N9X1">
    <property type="interactions" value="153"/>
</dbReference>
<dbReference type="OrthoDB" id="680339at2759"/>
<evidence type="ECO:0000313" key="9">
    <source>
        <dbReference type="EMBL" id="PKS09239.1"/>
    </source>
</evidence>
<feature type="active site" description="Tele-AMP-histidine intermediate" evidence="3">
    <location>
        <position position="120"/>
    </location>
</feature>
<dbReference type="PROSITE" id="PS51084">
    <property type="entry name" value="HIT_2"/>
    <property type="match status" value="1"/>
</dbReference>
<dbReference type="PROSITE" id="PS00892">
    <property type="entry name" value="HIT_1"/>
    <property type="match status" value="1"/>
</dbReference>
<gene>
    <name evidence="9" type="ORF">jhhlp_003853</name>
</gene>
<evidence type="ECO:0000256" key="1">
    <source>
        <dbReference type="ARBA" id="ARBA00022741"/>
    </source>
</evidence>
<keyword evidence="10" id="KW-1185">Reference proteome</keyword>
<evidence type="ECO:0000256" key="6">
    <source>
        <dbReference type="PROSITE-ProRule" id="PRU00464"/>
    </source>
</evidence>
<dbReference type="CDD" id="cd01275">
    <property type="entry name" value="FHIT"/>
    <property type="match status" value="1"/>
</dbReference>
<dbReference type="SUPFAM" id="SSF54197">
    <property type="entry name" value="HIT-like"/>
    <property type="match status" value="1"/>
</dbReference>
<keyword evidence="1 7" id="KW-0547">Nucleotide-binding</keyword>
<comment type="caution">
    <text evidence="9">The sequence shown here is derived from an EMBL/GenBank/DDBJ whole genome shotgun (WGS) entry which is preliminary data.</text>
</comment>
<dbReference type="AlphaFoldDB" id="A0A2N3N9X1"/>
<reference evidence="9 10" key="1">
    <citation type="journal article" date="2017" name="G3 (Bethesda)">
        <title>First Draft Genome Sequence of the Pathogenic Fungus Lomentospora prolificans (Formerly Scedosporium prolificans).</title>
        <authorList>
            <person name="Luo R."/>
            <person name="Zimin A."/>
            <person name="Workman R."/>
            <person name="Fan Y."/>
            <person name="Pertea G."/>
            <person name="Grossman N."/>
            <person name="Wear M.P."/>
            <person name="Jia B."/>
            <person name="Miller H."/>
            <person name="Casadevall A."/>
            <person name="Timp W."/>
            <person name="Zhang S.X."/>
            <person name="Salzberg S.L."/>
        </authorList>
    </citation>
    <scope>NUCLEOTIDE SEQUENCE [LARGE SCALE GENOMIC DNA]</scope>
    <source>
        <strain evidence="9 10">JHH-5317</strain>
    </source>
</reference>
<proteinExistence type="predicted"/>
<feature type="binding site" evidence="4">
    <location>
        <begin position="113"/>
        <end position="116"/>
    </location>
    <ligand>
        <name>substrate</name>
    </ligand>
</feature>
<comment type="catalytic activity">
    <reaction evidence="7">
        <text>P(1),P(3)-bis(5'-adenosyl) triphosphate + H2O = AMP + ADP + 2 H(+)</text>
        <dbReference type="Rhea" id="RHEA:13893"/>
        <dbReference type="ChEBI" id="CHEBI:15377"/>
        <dbReference type="ChEBI" id="CHEBI:15378"/>
        <dbReference type="ChEBI" id="CHEBI:58529"/>
        <dbReference type="ChEBI" id="CHEBI:456215"/>
        <dbReference type="ChEBI" id="CHEBI:456216"/>
        <dbReference type="EC" id="3.6.1.29"/>
    </reaction>
</comment>
<dbReference type="GO" id="GO:0000166">
    <property type="term" value="F:nucleotide binding"/>
    <property type="evidence" value="ECO:0007669"/>
    <property type="project" value="UniProtKB-KW"/>
</dbReference>
<evidence type="ECO:0000313" key="10">
    <source>
        <dbReference type="Proteomes" id="UP000233524"/>
    </source>
</evidence>
<feature type="short sequence motif" description="Histidine triad motif" evidence="6">
    <location>
        <begin position="118"/>
        <end position="122"/>
    </location>
</feature>
<dbReference type="InterPro" id="IPR039383">
    <property type="entry name" value="FHIT"/>
</dbReference>
<name>A0A2N3N9X1_9PEZI</name>
<comment type="cofactor">
    <cofactor evidence="7">
        <name>Mn(2+)</name>
        <dbReference type="ChEBI" id="CHEBI:29035"/>
    </cofactor>
</comment>
<dbReference type="GO" id="GO:0047710">
    <property type="term" value="F:bis(5'-adenosyl)-triphosphatase activity"/>
    <property type="evidence" value="ECO:0007669"/>
    <property type="project" value="UniProtKB-UniRule"/>
</dbReference>
<keyword evidence="2 7" id="KW-0378">Hydrolase</keyword>
<evidence type="ECO:0000256" key="7">
    <source>
        <dbReference type="RuleBase" id="RU366076"/>
    </source>
</evidence>
<feature type="domain" description="HIT" evidence="8">
    <location>
        <begin position="10"/>
        <end position="137"/>
    </location>
</feature>
<dbReference type="InParanoid" id="A0A2N3N9X1"/>
<feature type="binding site" evidence="4">
    <location>
        <position position="35"/>
    </location>
    <ligand>
        <name>substrate</name>
    </ligand>
</feature>
<dbReference type="InterPro" id="IPR011146">
    <property type="entry name" value="HIT-like"/>
</dbReference>
<dbReference type="Proteomes" id="UP000233524">
    <property type="component" value="Unassembled WGS sequence"/>
</dbReference>
<dbReference type="STRING" id="41688.A0A2N3N9X1"/>
<dbReference type="InterPro" id="IPR019808">
    <property type="entry name" value="Histidine_triad_CS"/>
</dbReference>
<feature type="site" description="Important for induction of apoptosis" evidence="5">
    <location>
        <position position="143"/>
    </location>
</feature>
<organism evidence="9 10">
    <name type="scientific">Lomentospora prolificans</name>
    <dbReference type="NCBI Taxonomy" id="41688"/>
    <lineage>
        <taxon>Eukaryota</taxon>
        <taxon>Fungi</taxon>
        <taxon>Dikarya</taxon>
        <taxon>Ascomycota</taxon>
        <taxon>Pezizomycotina</taxon>
        <taxon>Sordariomycetes</taxon>
        <taxon>Hypocreomycetidae</taxon>
        <taxon>Microascales</taxon>
        <taxon>Microascaceae</taxon>
        <taxon>Lomentospora</taxon>
    </lineage>
</organism>
<dbReference type="Gene3D" id="3.30.428.10">
    <property type="entry name" value="HIT-like"/>
    <property type="match status" value="1"/>
</dbReference>
<sequence>MASSSSSKPGVIHFGPFEVTQQVFLTTRHSFALVNLKPLLPGHVLVCPLTRHKRLTDLTTPEITDLFTTVQLVQRLLARHYFRPTPTATGTTIPAPPEEGSFNIAVQDGTEAGQTVSHVHVHVIPRIRDVSAKDPSGDGDALYERMATEEGNVGGAYWDRTEMDAKRPVAGGAFARIEDALRQARSLEDMVKEVEVYKEVLKDMGP</sequence>
<feature type="binding site" evidence="4">
    <location>
        <position position="107"/>
    </location>
    <ligand>
        <name>substrate</name>
    </ligand>
</feature>
<evidence type="ECO:0000256" key="2">
    <source>
        <dbReference type="ARBA" id="ARBA00022801"/>
    </source>
</evidence>
<dbReference type="Pfam" id="PF01230">
    <property type="entry name" value="HIT"/>
    <property type="match status" value="1"/>
</dbReference>
<evidence type="ECO:0000256" key="5">
    <source>
        <dbReference type="PIRSR" id="PIRSR639383-3"/>
    </source>
</evidence>
<dbReference type="PANTHER" id="PTHR46243:SF1">
    <property type="entry name" value="BIS(5'-ADENOSYL)-TRIPHOSPHATASE"/>
    <property type="match status" value="1"/>
</dbReference>
<dbReference type="EMBL" id="NLAX01000010">
    <property type="protein sequence ID" value="PKS09239.1"/>
    <property type="molecule type" value="Genomic_DNA"/>
</dbReference>
<feature type="binding site" evidence="4">
    <location>
        <position position="122"/>
    </location>
    <ligand>
        <name>substrate</name>
    </ligand>
</feature>
<protein>
    <recommendedName>
        <fullName evidence="7">Bis(5'-adenosyl)-triphosphatase</fullName>
        <ecNumber evidence="7">3.6.1.29</ecNumber>
    </recommendedName>
</protein>
<dbReference type="EC" id="3.6.1.29" evidence="7"/>
<accession>A0A2N3N9X1</accession>
<evidence type="ECO:0000259" key="8">
    <source>
        <dbReference type="PROSITE" id="PS51084"/>
    </source>
</evidence>